<feature type="compositionally biased region" description="Basic and acidic residues" evidence="1">
    <location>
        <begin position="30"/>
        <end position="50"/>
    </location>
</feature>
<comment type="caution">
    <text evidence="2">The sequence shown here is derived from an EMBL/GenBank/DDBJ whole genome shotgun (WGS) entry which is preliminary data.</text>
</comment>
<feature type="compositionally biased region" description="Polar residues" evidence="1">
    <location>
        <begin position="150"/>
        <end position="161"/>
    </location>
</feature>
<protein>
    <submittedName>
        <fullName evidence="2">Uncharacterized protein</fullName>
    </submittedName>
</protein>
<dbReference type="Proteomes" id="UP001157091">
    <property type="component" value="Unassembled WGS sequence"/>
</dbReference>
<sequence length="161" mass="17541">MVRADDDRHPPRDLAHGREERQAPVGELDGLVRERRRAGAQERVDERQVRGEVQVGEQHEVRAQVPVLRRDGLLDLEDEVRSPRLVHGPEPRADGRVGVVGQAGAQPRAPLHDDVVPGPHQVQRACGREGDATLVVLDLGGHSDAHDRSFSGSGRTAGQSP</sequence>
<accession>A0ABQ6I254</accession>
<feature type="region of interest" description="Disordered" evidence="1">
    <location>
        <begin position="1"/>
        <end position="52"/>
    </location>
</feature>
<evidence type="ECO:0000256" key="1">
    <source>
        <dbReference type="SAM" id="MobiDB-lite"/>
    </source>
</evidence>
<name>A0ABQ6I254_9MICO</name>
<dbReference type="EMBL" id="BSUK01000001">
    <property type="protein sequence ID" value="GMA24562.1"/>
    <property type="molecule type" value="Genomic_DNA"/>
</dbReference>
<feature type="compositionally biased region" description="Basic and acidic residues" evidence="1">
    <location>
        <begin position="1"/>
        <end position="22"/>
    </location>
</feature>
<proteinExistence type="predicted"/>
<gene>
    <name evidence="2" type="ORF">GCM10025864_23210</name>
</gene>
<evidence type="ECO:0000313" key="2">
    <source>
        <dbReference type="EMBL" id="GMA24562.1"/>
    </source>
</evidence>
<evidence type="ECO:0000313" key="3">
    <source>
        <dbReference type="Proteomes" id="UP001157091"/>
    </source>
</evidence>
<organism evidence="2 3">
    <name type="scientific">Luteimicrobium album</name>
    <dbReference type="NCBI Taxonomy" id="1054550"/>
    <lineage>
        <taxon>Bacteria</taxon>
        <taxon>Bacillati</taxon>
        <taxon>Actinomycetota</taxon>
        <taxon>Actinomycetes</taxon>
        <taxon>Micrococcales</taxon>
        <taxon>Luteimicrobium</taxon>
    </lineage>
</organism>
<reference evidence="3" key="1">
    <citation type="journal article" date="2019" name="Int. J. Syst. Evol. Microbiol.">
        <title>The Global Catalogue of Microorganisms (GCM) 10K type strain sequencing project: providing services to taxonomists for standard genome sequencing and annotation.</title>
        <authorList>
            <consortium name="The Broad Institute Genomics Platform"/>
            <consortium name="The Broad Institute Genome Sequencing Center for Infectious Disease"/>
            <person name="Wu L."/>
            <person name="Ma J."/>
        </authorList>
    </citation>
    <scope>NUCLEOTIDE SEQUENCE [LARGE SCALE GENOMIC DNA]</scope>
    <source>
        <strain evidence="3">NBRC 106348</strain>
    </source>
</reference>
<feature type="region of interest" description="Disordered" evidence="1">
    <location>
        <begin position="139"/>
        <end position="161"/>
    </location>
</feature>
<keyword evidence="3" id="KW-1185">Reference proteome</keyword>